<evidence type="ECO:0000313" key="4">
    <source>
        <dbReference type="Proteomes" id="UP000004622"/>
    </source>
</evidence>
<protein>
    <recommendedName>
        <fullName evidence="2">Xaa-Pro dipeptidyl-peptidase-like domain-containing protein</fullName>
    </recommendedName>
</protein>
<feature type="domain" description="Xaa-Pro dipeptidyl-peptidase-like" evidence="2">
    <location>
        <begin position="85"/>
        <end position="284"/>
    </location>
</feature>
<dbReference type="OrthoDB" id="9765647at2"/>
<dbReference type="SUPFAM" id="SSF53474">
    <property type="entry name" value="alpha/beta-Hydrolases"/>
    <property type="match status" value="1"/>
</dbReference>
<keyword evidence="1" id="KW-1133">Transmembrane helix</keyword>
<name>I5BSW3_9HYPH</name>
<dbReference type="GO" id="GO:0052689">
    <property type="term" value="F:carboxylic ester hydrolase activity"/>
    <property type="evidence" value="ECO:0007669"/>
    <property type="project" value="TreeGrafter"/>
</dbReference>
<dbReference type="PANTHER" id="PTHR43265:SF1">
    <property type="entry name" value="ESTERASE ESTD"/>
    <property type="match status" value="1"/>
</dbReference>
<feature type="transmembrane region" description="Helical" evidence="1">
    <location>
        <begin position="12"/>
        <end position="31"/>
    </location>
</feature>
<keyword evidence="1" id="KW-0472">Membrane</keyword>
<proteinExistence type="predicted"/>
<organism evidence="3 4">
    <name type="scientific">Nitratireductor aquibiodomus RA22</name>
    <dbReference type="NCBI Taxonomy" id="1189611"/>
    <lineage>
        <taxon>Bacteria</taxon>
        <taxon>Pseudomonadati</taxon>
        <taxon>Pseudomonadota</taxon>
        <taxon>Alphaproteobacteria</taxon>
        <taxon>Hyphomicrobiales</taxon>
        <taxon>Phyllobacteriaceae</taxon>
        <taxon>Nitratireductor</taxon>
    </lineage>
</organism>
<sequence length="361" mass="39867">MTAKRPSHRIIRWLIGLSAAVLALGAVIVLIEGDGLDRREISFTHAGNTLQGHMILPKGVNKPSACMVFVHGSGDMPRDAHGYYESFWRLFARIGWCSLSWDKPGVGGSDGDWRLQSMEDRADEASAAIDFLRGHMGLEDGPVGLIGFSQAGWVMPKVVNERNDVAFMISVSGAVNWMDQSRYSGRKRMEAEGMSEEEIAAEERAGNAINALIQSDASYEAYLDHISGDPSAQPMSEVFWGFAKRNWRTDVRADLRNVDVPVLALFGSHDAYVDPIATAQTYRAELSRSTAPFFEVRSFDNADHGLLATDEVKPAHEGVDAWLMLLRIWLGGDSVFADGVLDGLDAWMDRFTGAKELEEKR</sequence>
<comment type="caution">
    <text evidence="3">The sequence shown here is derived from an EMBL/GenBank/DDBJ whole genome shotgun (WGS) entry which is preliminary data.</text>
</comment>
<evidence type="ECO:0000259" key="2">
    <source>
        <dbReference type="Pfam" id="PF02129"/>
    </source>
</evidence>
<keyword evidence="1" id="KW-0812">Transmembrane</keyword>
<dbReference type="PANTHER" id="PTHR43265">
    <property type="entry name" value="ESTERASE ESTD"/>
    <property type="match status" value="1"/>
</dbReference>
<accession>I5BSW3</accession>
<dbReference type="InterPro" id="IPR029058">
    <property type="entry name" value="AB_hydrolase_fold"/>
</dbReference>
<dbReference type="Pfam" id="PF02129">
    <property type="entry name" value="Peptidase_S15"/>
    <property type="match status" value="1"/>
</dbReference>
<evidence type="ECO:0000256" key="1">
    <source>
        <dbReference type="SAM" id="Phobius"/>
    </source>
</evidence>
<evidence type="ECO:0000313" key="3">
    <source>
        <dbReference type="EMBL" id="EIM72665.1"/>
    </source>
</evidence>
<dbReference type="Proteomes" id="UP000004622">
    <property type="component" value="Unassembled WGS sequence"/>
</dbReference>
<reference evidence="3 4" key="1">
    <citation type="journal article" date="2012" name="J. Bacteriol.">
        <title>Genome Sequence of Nitratireductor aquibiodomus Strain RA22.</title>
        <authorList>
            <person name="Singh A."/>
            <person name="Jangir P.K."/>
            <person name="Kumari C."/>
            <person name="Sharma R."/>
        </authorList>
    </citation>
    <scope>NUCLEOTIDE SEQUENCE [LARGE SCALE GENOMIC DNA]</scope>
    <source>
        <strain evidence="3 4">RA22</strain>
    </source>
</reference>
<dbReference type="PATRIC" id="fig|1189611.3.peg.3735"/>
<dbReference type="InterPro" id="IPR053145">
    <property type="entry name" value="AB_hydrolase_Est10"/>
</dbReference>
<dbReference type="InterPro" id="IPR000383">
    <property type="entry name" value="Xaa-Pro-like_dom"/>
</dbReference>
<dbReference type="Gene3D" id="3.40.50.1820">
    <property type="entry name" value="alpha/beta hydrolase"/>
    <property type="match status" value="1"/>
</dbReference>
<gene>
    <name evidence="3" type="ORF">A33O_18504</name>
</gene>
<dbReference type="EMBL" id="AJXZ01000049">
    <property type="protein sequence ID" value="EIM72665.1"/>
    <property type="molecule type" value="Genomic_DNA"/>
</dbReference>
<dbReference type="RefSeq" id="WP_007009972.1">
    <property type="nucleotide sequence ID" value="NZ_AJXZ01000049.1"/>
</dbReference>
<dbReference type="AlphaFoldDB" id="I5BSW3"/>